<evidence type="ECO:0000256" key="8">
    <source>
        <dbReference type="PIRSR" id="PIRSR000137-1"/>
    </source>
</evidence>
<evidence type="ECO:0000259" key="11">
    <source>
        <dbReference type="PROSITE" id="PS00623"/>
    </source>
</evidence>
<keyword evidence="6" id="KW-0560">Oxidoreductase</keyword>
<dbReference type="GeneID" id="18814169"/>
<dbReference type="PANTHER" id="PTHR11552">
    <property type="entry name" value="GLUCOSE-METHANOL-CHOLINE GMC OXIDOREDUCTASE"/>
    <property type="match status" value="1"/>
</dbReference>
<organism>
    <name type="scientific">Serpula lacrymans var. lacrymans (strain S7.9)</name>
    <name type="common">Dry rot fungus</name>
    <dbReference type="NCBI Taxonomy" id="578457"/>
    <lineage>
        <taxon>Eukaryota</taxon>
        <taxon>Fungi</taxon>
        <taxon>Dikarya</taxon>
        <taxon>Basidiomycota</taxon>
        <taxon>Agaricomycotina</taxon>
        <taxon>Agaricomycetes</taxon>
        <taxon>Agaricomycetidae</taxon>
        <taxon>Boletales</taxon>
        <taxon>Coniophorineae</taxon>
        <taxon>Serpulaceae</taxon>
        <taxon>Serpula</taxon>
    </lineage>
</organism>
<feature type="domain" description="Glucose-methanol-choline oxidoreductase N-terminal" evidence="11">
    <location>
        <begin position="91"/>
        <end position="114"/>
    </location>
</feature>
<dbReference type="InterPro" id="IPR012132">
    <property type="entry name" value="GMC_OxRdtase"/>
</dbReference>
<evidence type="ECO:0000256" key="4">
    <source>
        <dbReference type="ARBA" id="ARBA00022729"/>
    </source>
</evidence>
<evidence type="ECO:0000256" key="6">
    <source>
        <dbReference type="ARBA" id="ARBA00023002"/>
    </source>
</evidence>
<keyword evidence="5 9" id="KW-0274">FAD</keyword>
<dbReference type="PIRSF" id="PIRSF000137">
    <property type="entry name" value="Alcohol_oxidase"/>
    <property type="match status" value="1"/>
</dbReference>
<dbReference type="InterPro" id="IPR000172">
    <property type="entry name" value="GMC_OxRdtase_N"/>
</dbReference>
<dbReference type="AlphaFoldDB" id="F8NJ53"/>
<evidence type="ECO:0000313" key="13">
    <source>
        <dbReference type="EMBL" id="EGO29334.1"/>
    </source>
</evidence>
<sequence length="616" mass="67424">MSTTIQDVADQSFDFVVIGGGAAGLCLASRLAEESTFSVLVLEAGQANLDDPAILLPAQYGTHFGQSAYDWQHETVGQEFSNGRTYSWNRGKGLGGSSGVNFLCWMKPPKEEIDDWERLGNPGWNWERYQQKLRGLENFHEKSTAGRDLNFSDETIGVGGPIHLHYPNTITRPETLGFQTWLNLGVPRAPAPLNGNPKGALITPKTIDPATYTRSYATTAFYLPNAHRANFHVMIGAHVNRILTRSGDAGGDVVATSVEFSHNGSVYTVNIGKEVILSAGALKSPQILELSGIGRKDVLGALGIPVKVELPGVGENVQEHLYSGITYELADDADDLTLDILRDPVGRAKHLELLAKGEGAFTAGICEFAFMTLQSISDRAEEIKKSAREKLAKNWSTYSAGLRDQYEIQLERLENAAGCEVILVPGFFTIPNPPVPGKKYFTILFALNHNFSRGTIHATSADPNVDSEFNPHNFEEDVDLQTFIELLKYARKMSQTAPLKEVLAKEINPGPEVKTDSDMGDYLKQYCATTFHTIASLSMMPLEKGGVVDSSLKASHLLLCFAFRIVIFFHQVYGTSNIRVADLSIVPLHVATHTLTTAYSIGAQAADIIKEEYNKA</sequence>
<feature type="active site" description="Proton acceptor" evidence="8">
    <location>
        <position position="593"/>
    </location>
</feature>
<accession>F8NJ53</accession>
<dbReference type="HOGENOM" id="CLU_002865_6_0_1"/>
<dbReference type="PROSITE" id="PS00624">
    <property type="entry name" value="GMC_OXRED_2"/>
    <property type="match status" value="1"/>
</dbReference>
<dbReference type="InterPro" id="IPR007867">
    <property type="entry name" value="GMC_OxRtase_C"/>
</dbReference>
<feature type="active site" description="Proton donor" evidence="8">
    <location>
        <position position="532"/>
    </location>
</feature>
<gene>
    <name evidence="13" type="ORF">SERLADRAFT_433332</name>
</gene>
<protein>
    <recommendedName>
        <fullName evidence="11 12">Glucose-methanol-choline oxidoreductase N-terminal domain-containing protein</fullName>
    </recommendedName>
</protein>
<keyword evidence="3 10" id="KW-0285">Flavoprotein</keyword>
<dbReference type="GO" id="GO:0050660">
    <property type="term" value="F:flavin adenine dinucleotide binding"/>
    <property type="evidence" value="ECO:0007669"/>
    <property type="project" value="InterPro"/>
</dbReference>
<dbReference type="OrthoDB" id="269227at2759"/>
<dbReference type="SUPFAM" id="SSF54373">
    <property type="entry name" value="FAD-linked reductases, C-terminal domain"/>
    <property type="match status" value="1"/>
</dbReference>
<comment type="similarity">
    <text evidence="2 10">Belongs to the GMC oxidoreductase family.</text>
</comment>
<dbReference type="GO" id="GO:0016614">
    <property type="term" value="F:oxidoreductase activity, acting on CH-OH group of donors"/>
    <property type="evidence" value="ECO:0007669"/>
    <property type="project" value="InterPro"/>
</dbReference>
<evidence type="ECO:0000256" key="9">
    <source>
        <dbReference type="PIRSR" id="PIRSR000137-2"/>
    </source>
</evidence>
<keyword evidence="7" id="KW-0325">Glycoprotein</keyword>
<dbReference type="PROSITE" id="PS00623">
    <property type="entry name" value="GMC_OXRED_1"/>
    <property type="match status" value="1"/>
</dbReference>
<evidence type="ECO:0000256" key="7">
    <source>
        <dbReference type="ARBA" id="ARBA00023180"/>
    </source>
</evidence>
<comment type="cofactor">
    <cofactor evidence="1 9">
        <name>FAD</name>
        <dbReference type="ChEBI" id="CHEBI:57692"/>
    </cofactor>
</comment>
<proteinExistence type="inferred from homology"/>
<dbReference type="SUPFAM" id="SSF51905">
    <property type="entry name" value="FAD/NAD(P)-binding domain"/>
    <property type="match status" value="1"/>
</dbReference>
<dbReference type="KEGG" id="sla:SERLADRAFT_433332"/>
<dbReference type="EMBL" id="GL945429">
    <property type="protein sequence ID" value="EGO29334.1"/>
    <property type="molecule type" value="Genomic_DNA"/>
</dbReference>
<dbReference type="Gene3D" id="3.30.560.10">
    <property type="entry name" value="Glucose Oxidase, domain 3"/>
    <property type="match status" value="1"/>
</dbReference>
<dbReference type="InterPro" id="IPR036188">
    <property type="entry name" value="FAD/NAD-bd_sf"/>
</dbReference>
<evidence type="ECO:0000256" key="3">
    <source>
        <dbReference type="ARBA" id="ARBA00022630"/>
    </source>
</evidence>
<evidence type="ECO:0000256" key="10">
    <source>
        <dbReference type="RuleBase" id="RU003968"/>
    </source>
</evidence>
<dbReference type="RefSeq" id="XP_007313576.1">
    <property type="nucleotide sequence ID" value="XM_007313514.1"/>
</dbReference>
<evidence type="ECO:0000256" key="2">
    <source>
        <dbReference type="ARBA" id="ARBA00010790"/>
    </source>
</evidence>
<dbReference type="Pfam" id="PF05199">
    <property type="entry name" value="GMC_oxred_C"/>
    <property type="match status" value="1"/>
</dbReference>
<feature type="binding site" evidence="9">
    <location>
        <position position="239"/>
    </location>
    <ligand>
        <name>FAD</name>
        <dbReference type="ChEBI" id="CHEBI:57692"/>
    </ligand>
</feature>
<name>F8NJ53_SERL9</name>
<reference evidence="13" key="1">
    <citation type="submission" date="2011-04" db="EMBL/GenBank/DDBJ databases">
        <title>Evolution of plant cell wall degrading machinery underlies the functional diversity of forest fungi.</title>
        <authorList>
            <consortium name="US DOE Joint Genome Institute (JGI-PGF)"/>
            <person name="Eastwood D.C."/>
            <person name="Floudas D."/>
            <person name="Binder M."/>
            <person name="Majcherczyk A."/>
            <person name="Schneider P."/>
            <person name="Aerts A."/>
            <person name="Asiegbu F.O."/>
            <person name="Baker S.E."/>
            <person name="Barry K."/>
            <person name="Bendiksby M."/>
            <person name="Blumentritt M."/>
            <person name="Coutinho P.M."/>
            <person name="Cullen D."/>
            <person name="Cullen D."/>
            <person name="Gathman A."/>
            <person name="Goodell B."/>
            <person name="Henrissat B."/>
            <person name="Ihrmark K."/>
            <person name="Kauserud H."/>
            <person name="Kohler A."/>
            <person name="LaButti K."/>
            <person name="Lapidus A."/>
            <person name="Lavin J.L."/>
            <person name="Lee Y.-H."/>
            <person name="Lindquist E."/>
            <person name="Lilly W."/>
            <person name="Lucas S."/>
            <person name="Morin E."/>
            <person name="Murat C."/>
            <person name="Oguiza J.A."/>
            <person name="Park J."/>
            <person name="Pisabarro A.G."/>
            <person name="Riley R."/>
            <person name="Rosling A."/>
            <person name="Salamov A."/>
            <person name="Schmidt O."/>
            <person name="Schmutz J."/>
            <person name="Skrede I."/>
            <person name="Stenlid J."/>
            <person name="Wiebenga A."/>
            <person name="Xie X."/>
            <person name="Kues U."/>
            <person name="Hibbett D.S."/>
            <person name="Hoffmeister D."/>
            <person name="Hogberg N."/>
            <person name="Martin F."/>
            <person name="Grigoriev I.V."/>
            <person name="Watkinson S.C."/>
        </authorList>
    </citation>
    <scope>NUCLEOTIDE SEQUENCE</scope>
    <source>
        <strain evidence="13">S7.9</strain>
    </source>
</reference>
<dbReference type="Proteomes" id="UP000008064">
    <property type="component" value="Unassembled WGS sequence"/>
</dbReference>
<evidence type="ECO:0000259" key="12">
    <source>
        <dbReference type="PROSITE" id="PS00624"/>
    </source>
</evidence>
<dbReference type="Gene3D" id="3.50.50.60">
    <property type="entry name" value="FAD/NAD(P)-binding domain"/>
    <property type="match status" value="1"/>
</dbReference>
<dbReference type="PANTHER" id="PTHR11552:SF201">
    <property type="entry name" value="GLUCOSE-METHANOL-CHOLINE OXIDOREDUCTASE N-TERMINAL DOMAIN-CONTAINING PROTEIN"/>
    <property type="match status" value="1"/>
</dbReference>
<feature type="domain" description="Glucose-methanol-choline oxidoreductase N-terminal" evidence="12">
    <location>
        <begin position="280"/>
        <end position="294"/>
    </location>
</feature>
<keyword evidence="4" id="KW-0732">Signal</keyword>
<dbReference type="Pfam" id="PF00732">
    <property type="entry name" value="GMC_oxred_N"/>
    <property type="match status" value="1"/>
</dbReference>
<evidence type="ECO:0000256" key="1">
    <source>
        <dbReference type="ARBA" id="ARBA00001974"/>
    </source>
</evidence>
<evidence type="ECO:0000256" key="5">
    <source>
        <dbReference type="ARBA" id="ARBA00022827"/>
    </source>
</evidence>